<proteinExistence type="inferred from homology"/>
<dbReference type="InterPro" id="IPR006935">
    <property type="entry name" value="Helicase/UvrB_N"/>
</dbReference>
<dbReference type="PANTHER" id="PTHR30580:SF0">
    <property type="entry name" value="PRIMOSOMAL PROTEIN N"/>
    <property type="match status" value="1"/>
</dbReference>
<feature type="domain" description="Helicase ATP-binding" evidence="13">
    <location>
        <begin position="290"/>
        <end position="457"/>
    </location>
</feature>
<dbReference type="GO" id="GO:0006270">
    <property type="term" value="P:DNA replication initiation"/>
    <property type="evidence" value="ECO:0007669"/>
    <property type="project" value="TreeGrafter"/>
</dbReference>
<dbReference type="PROSITE" id="PS51192">
    <property type="entry name" value="HELICASE_ATP_BIND_1"/>
    <property type="match status" value="1"/>
</dbReference>
<dbReference type="PANTHER" id="PTHR30580">
    <property type="entry name" value="PRIMOSOMAL PROTEIN N"/>
    <property type="match status" value="1"/>
</dbReference>
<dbReference type="GO" id="GO:0006302">
    <property type="term" value="P:double-strand break repair"/>
    <property type="evidence" value="ECO:0007669"/>
    <property type="project" value="InterPro"/>
</dbReference>
<dbReference type="PROSITE" id="PS51194">
    <property type="entry name" value="HELICASE_CTER"/>
    <property type="match status" value="1"/>
</dbReference>
<evidence type="ECO:0000256" key="7">
    <source>
        <dbReference type="ARBA" id="ARBA00022833"/>
    </source>
</evidence>
<evidence type="ECO:0000259" key="14">
    <source>
        <dbReference type="PROSITE" id="PS51194"/>
    </source>
</evidence>
<dbReference type="CDD" id="cd17929">
    <property type="entry name" value="DEXHc_priA"/>
    <property type="match status" value="1"/>
</dbReference>
<dbReference type="GO" id="GO:0006269">
    <property type="term" value="P:DNA replication, synthesis of primer"/>
    <property type="evidence" value="ECO:0007669"/>
    <property type="project" value="UniProtKB-KW"/>
</dbReference>
<dbReference type="GO" id="GO:0046872">
    <property type="term" value="F:metal ion binding"/>
    <property type="evidence" value="ECO:0007669"/>
    <property type="project" value="UniProtKB-KW"/>
</dbReference>
<sequence>VLFAEVAVDFPDERARTFTYSVPDKLRLVVGDLVWVPFGPRTLQGVVFELNKSEFTGLEKIRSVNARTVGGPFISQDLIDVARWVAEYYRTTLFSACSLLLPPGASSRLRIWLSSGDADGNFSKQEQQALDYIRKRSRAPKSRVIRRLGIGGASIVERMIRQGIILAQPEWDKPRVAAVFTNRIELAASDSAIKQLIDRYVNGRSYRRAELLIWFQSGNIAQTKASMNNLFGIAAVKWAFAEQILRIRKIRRDRDPLANYFFQQAFPLSPTAAQSKAIDQIVMQIQLAKPSKKSTERRFLLHGVTGSGKTEVYLQSIEACIGAGKRAIFLVPEIALTSQTLERIASRFPGKVAVLHSGLTVGQRYDQWWRVKHGEFPIVLGSRGAIFAPVDNLGLVVIDEEHEWTYKQGDQAPRYHARAVAERLSEQTGAVLVLGSATPDVSSYRSAQAGRYQLLELPDRLGSEGKQGNSKLSLSLAETEIVDMREERAEGHFDMLSRKLIDRMRDALTGGGKVILFLNRRGSASFIQCVECGKVRQCPRCDTSLTFHRDFANSRVQGGKLLCHYCNYRIRADSVCPDCAGKQMRRSSPGTQMAAEAVRQWFPRTEVIRWDSDTARTARDHHRILNDFVESDSGVLIGTQMVAKGLDIPTVTLVGVISADTGLAVPDFRAGERAFQVLTQVIGRSGRGAWDGRGLIQTFNPQHYAIQAATDQDYELFYDIELQMRASQANPPFTKIIKLTHSAVDAEIAKFEAKRMTEMLVIARESYGETGVVVIGPTPAYPLKLRNMYRWQILIKGSRPDRLLELVPPSSLWVVDIDPVTLG</sequence>
<dbReference type="EC" id="5.6.2.4" evidence="11"/>
<dbReference type="Pfam" id="PF18319">
    <property type="entry name" value="Zn_ribbon_PriA"/>
    <property type="match status" value="1"/>
</dbReference>
<keyword evidence="9" id="KW-0238">DNA-binding</keyword>
<dbReference type="SMART" id="SM00490">
    <property type="entry name" value="HELICc"/>
    <property type="match status" value="1"/>
</dbReference>
<evidence type="ECO:0000259" key="13">
    <source>
        <dbReference type="PROSITE" id="PS51192"/>
    </source>
</evidence>
<dbReference type="GO" id="GO:0016787">
    <property type="term" value="F:hydrolase activity"/>
    <property type="evidence" value="ECO:0007669"/>
    <property type="project" value="UniProtKB-KW"/>
</dbReference>
<evidence type="ECO:0000256" key="10">
    <source>
        <dbReference type="ARBA" id="ARBA00023235"/>
    </source>
</evidence>
<dbReference type="HAMAP" id="MF_00983">
    <property type="entry name" value="PriA"/>
    <property type="match status" value="1"/>
</dbReference>
<keyword evidence="6" id="KW-0347">Helicase</keyword>
<dbReference type="Pfam" id="PF17764">
    <property type="entry name" value="PriA_3primeBD"/>
    <property type="match status" value="1"/>
</dbReference>
<evidence type="ECO:0000256" key="5">
    <source>
        <dbReference type="ARBA" id="ARBA00022801"/>
    </source>
</evidence>
<dbReference type="GO" id="GO:0005524">
    <property type="term" value="F:ATP binding"/>
    <property type="evidence" value="ECO:0007669"/>
    <property type="project" value="UniProtKB-KW"/>
</dbReference>
<dbReference type="Pfam" id="PF04851">
    <property type="entry name" value="ResIII"/>
    <property type="match status" value="1"/>
</dbReference>
<name>A0A381TMP0_9ZZZZ</name>
<dbReference type="SUPFAM" id="SSF52540">
    <property type="entry name" value="P-loop containing nucleoside triphosphate hydrolases"/>
    <property type="match status" value="1"/>
</dbReference>
<dbReference type="AlphaFoldDB" id="A0A381TMP0"/>
<evidence type="ECO:0000256" key="2">
    <source>
        <dbReference type="ARBA" id="ARBA00022705"/>
    </source>
</evidence>
<dbReference type="GO" id="GO:0006310">
    <property type="term" value="P:DNA recombination"/>
    <property type="evidence" value="ECO:0007669"/>
    <property type="project" value="InterPro"/>
</dbReference>
<dbReference type="InterPro" id="IPR040498">
    <property type="entry name" value="PriA_CRR"/>
</dbReference>
<dbReference type="Gene3D" id="3.40.50.300">
    <property type="entry name" value="P-loop containing nucleotide triphosphate hydrolases"/>
    <property type="match status" value="2"/>
</dbReference>
<dbReference type="InterPro" id="IPR042115">
    <property type="entry name" value="PriA_3primeBD_sf"/>
</dbReference>
<feature type="non-terminal residue" evidence="15">
    <location>
        <position position="1"/>
    </location>
</feature>
<feature type="domain" description="Helicase C-terminal" evidence="14">
    <location>
        <begin position="544"/>
        <end position="737"/>
    </location>
</feature>
<dbReference type="SMART" id="SM00487">
    <property type="entry name" value="DEXDc"/>
    <property type="match status" value="1"/>
</dbReference>
<dbReference type="EMBL" id="UINC01004674">
    <property type="protein sequence ID" value="SVA16057.1"/>
    <property type="molecule type" value="Genomic_DNA"/>
</dbReference>
<keyword evidence="5" id="KW-0378">Hydrolase</keyword>
<organism evidence="15">
    <name type="scientific">marine metagenome</name>
    <dbReference type="NCBI Taxonomy" id="408172"/>
    <lineage>
        <taxon>unclassified sequences</taxon>
        <taxon>metagenomes</taxon>
        <taxon>ecological metagenomes</taxon>
    </lineage>
</organism>
<keyword evidence="3" id="KW-0479">Metal-binding</keyword>
<keyword evidence="7" id="KW-0862">Zinc</keyword>
<dbReference type="Gene3D" id="3.40.1440.60">
    <property type="entry name" value="PriA, 3(prime) DNA-binding domain"/>
    <property type="match status" value="1"/>
</dbReference>
<dbReference type="InterPro" id="IPR027417">
    <property type="entry name" value="P-loop_NTPase"/>
</dbReference>
<evidence type="ECO:0000256" key="12">
    <source>
        <dbReference type="ARBA" id="ARBA00048988"/>
    </source>
</evidence>
<evidence type="ECO:0000256" key="8">
    <source>
        <dbReference type="ARBA" id="ARBA00022840"/>
    </source>
</evidence>
<evidence type="ECO:0000313" key="15">
    <source>
        <dbReference type="EMBL" id="SVA16057.1"/>
    </source>
</evidence>
<keyword evidence="1" id="KW-0639">Primosome</keyword>
<dbReference type="InterPro" id="IPR014001">
    <property type="entry name" value="Helicase_ATP-bd"/>
</dbReference>
<dbReference type="Pfam" id="PF18074">
    <property type="entry name" value="PriA_C"/>
    <property type="match status" value="1"/>
</dbReference>
<keyword evidence="8" id="KW-0067">ATP-binding</keyword>
<keyword evidence="4" id="KW-0547">Nucleotide-binding</keyword>
<dbReference type="InterPro" id="IPR041222">
    <property type="entry name" value="PriA_3primeBD"/>
</dbReference>
<dbReference type="GO" id="GO:1990077">
    <property type="term" value="C:primosome complex"/>
    <property type="evidence" value="ECO:0007669"/>
    <property type="project" value="UniProtKB-KW"/>
</dbReference>
<evidence type="ECO:0000256" key="1">
    <source>
        <dbReference type="ARBA" id="ARBA00022515"/>
    </source>
</evidence>
<comment type="catalytic activity">
    <reaction evidence="12">
        <text>ATP + H2O = ADP + phosphate + H(+)</text>
        <dbReference type="Rhea" id="RHEA:13065"/>
        <dbReference type="ChEBI" id="CHEBI:15377"/>
        <dbReference type="ChEBI" id="CHEBI:15378"/>
        <dbReference type="ChEBI" id="CHEBI:30616"/>
        <dbReference type="ChEBI" id="CHEBI:43474"/>
        <dbReference type="ChEBI" id="CHEBI:456216"/>
        <dbReference type="EC" id="5.6.2.4"/>
    </reaction>
</comment>
<gene>
    <name evidence="15" type="ORF">METZ01_LOCUS68911</name>
</gene>
<evidence type="ECO:0000256" key="4">
    <source>
        <dbReference type="ARBA" id="ARBA00022741"/>
    </source>
</evidence>
<dbReference type="InterPro" id="IPR001650">
    <property type="entry name" value="Helicase_C-like"/>
</dbReference>
<evidence type="ECO:0000256" key="6">
    <source>
        <dbReference type="ARBA" id="ARBA00022806"/>
    </source>
</evidence>
<accession>A0A381TMP0</accession>
<reference evidence="15" key="1">
    <citation type="submission" date="2018-05" db="EMBL/GenBank/DDBJ databases">
        <authorList>
            <person name="Lanie J.A."/>
            <person name="Ng W.-L."/>
            <person name="Kazmierczak K.M."/>
            <person name="Andrzejewski T.M."/>
            <person name="Davidsen T.M."/>
            <person name="Wayne K.J."/>
            <person name="Tettelin H."/>
            <person name="Glass J.I."/>
            <person name="Rusch D."/>
            <person name="Podicherti R."/>
            <person name="Tsui H.-C.T."/>
            <person name="Winkler M.E."/>
        </authorList>
    </citation>
    <scope>NUCLEOTIDE SEQUENCE</scope>
</reference>
<dbReference type="NCBIfam" id="TIGR00595">
    <property type="entry name" value="priA"/>
    <property type="match status" value="1"/>
</dbReference>
<dbReference type="InterPro" id="IPR041236">
    <property type="entry name" value="PriA_C"/>
</dbReference>
<keyword evidence="2" id="KW-0235">DNA replication</keyword>
<evidence type="ECO:0000256" key="3">
    <source>
        <dbReference type="ARBA" id="ARBA00022723"/>
    </source>
</evidence>
<protein>
    <recommendedName>
        <fullName evidence="11">DNA 3'-5' helicase</fullName>
        <ecNumber evidence="11">5.6.2.4</ecNumber>
    </recommendedName>
</protein>
<dbReference type="InterPro" id="IPR005259">
    <property type="entry name" value="PriA"/>
</dbReference>
<keyword evidence="10" id="KW-0413">Isomerase</keyword>
<dbReference type="GO" id="GO:0043138">
    <property type="term" value="F:3'-5' DNA helicase activity"/>
    <property type="evidence" value="ECO:0007669"/>
    <property type="project" value="UniProtKB-EC"/>
</dbReference>
<evidence type="ECO:0000256" key="9">
    <source>
        <dbReference type="ARBA" id="ARBA00023125"/>
    </source>
</evidence>
<dbReference type="GO" id="GO:0003677">
    <property type="term" value="F:DNA binding"/>
    <property type="evidence" value="ECO:0007669"/>
    <property type="project" value="UniProtKB-KW"/>
</dbReference>
<evidence type="ECO:0000256" key="11">
    <source>
        <dbReference type="ARBA" id="ARBA00034808"/>
    </source>
</evidence>
<dbReference type="FunFam" id="3.40.50.300:FF:000489">
    <property type="entry name" value="Primosome assembly protein PriA"/>
    <property type="match status" value="1"/>
</dbReference>
<dbReference type="Pfam" id="PF00271">
    <property type="entry name" value="Helicase_C"/>
    <property type="match status" value="1"/>
</dbReference>